<keyword evidence="3" id="KW-0732">Signal</keyword>
<organism evidence="4 5">
    <name type="scientific">Aliivibrio logei</name>
    <name type="common">Vibrio logei</name>
    <dbReference type="NCBI Taxonomy" id="688"/>
    <lineage>
        <taxon>Bacteria</taxon>
        <taxon>Pseudomonadati</taxon>
        <taxon>Pseudomonadota</taxon>
        <taxon>Gammaproteobacteria</taxon>
        <taxon>Vibrionales</taxon>
        <taxon>Vibrionaceae</taxon>
        <taxon>Aliivibrio</taxon>
    </lineage>
</organism>
<dbReference type="PANTHER" id="PTHR30023">
    <property type="entry name" value="D-ALANYL-D-ALANINE CARBOXYPEPTIDASE"/>
    <property type="match status" value="1"/>
</dbReference>
<dbReference type="Proteomes" id="UP000093523">
    <property type="component" value="Unassembled WGS sequence"/>
</dbReference>
<comment type="similarity">
    <text evidence="1">Belongs to the peptidase S13 family.</text>
</comment>
<keyword evidence="4" id="KW-0121">Carboxypeptidase</keyword>
<keyword evidence="4" id="KW-0645">Protease</keyword>
<name>A0A1B9NX59_ALILO</name>
<dbReference type="NCBIfam" id="TIGR00666">
    <property type="entry name" value="PBP4"/>
    <property type="match status" value="1"/>
</dbReference>
<sequence>MPLSRLFILSLSLYSFSTFASSIPSSIQLLPSGSRAAIVVESLHDQSIEFQQKENELLPPASTLKVATALASRLALGENFQFKTTLHKTKHNSVQLTFSGDPSLTRDNLSSLFKNSGLKNIKGDLWVDDSIFTGYERAVGWPWDILGVCYSAPSSALSIDENCVQASISTNENGTTRVFVPIHQPISFTTTARTVSAKEQKNSFCDLELTTQGNNYHLSGCLVARSKPLPLKFAVQNTTEFTEQTLLRILNEQNINLSGKIIFGNSTGKIQKTVLLASHQSEPLMVLLNHMLKKSDNHYADNLVKTLGHYHYQQPGSFSNGTAAVKDILLKQANVDLTNAVIVDGSGLSRNNRMTANQMKSLLQFVYRYDKELGLIALLPTSGIDGTLIYRNSMRKEPIKGSIKSKSGSLFGSYNMAGFVGLEGNNPQLFVQFVADYHPIAAKEGALPVERPIDSFEKAFYQALIKLSND</sequence>
<evidence type="ECO:0000313" key="5">
    <source>
        <dbReference type="Proteomes" id="UP000093523"/>
    </source>
</evidence>
<dbReference type="NCBIfam" id="NF008322">
    <property type="entry name" value="PRK11113.1"/>
    <property type="match status" value="1"/>
</dbReference>
<dbReference type="InterPro" id="IPR000667">
    <property type="entry name" value="Peptidase_S13"/>
</dbReference>
<evidence type="ECO:0000256" key="1">
    <source>
        <dbReference type="ARBA" id="ARBA00006096"/>
    </source>
</evidence>
<keyword evidence="2" id="KW-0378">Hydrolase</keyword>
<dbReference type="SUPFAM" id="SSF56601">
    <property type="entry name" value="beta-lactamase/transpeptidase-like"/>
    <property type="match status" value="1"/>
</dbReference>
<dbReference type="PRINTS" id="PR00922">
    <property type="entry name" value="DADACBPTASE3"/>
</dbReference>
<dbReference type="Gene3D" id="3.40.710.10">
    <property type="entry name" value="DD-peptidase/beta-lactamase superfamily"/>
    <property type="match status" value="2"/>
</dbReference>
<dbReference type="AlphaFoldDB" id="A0A1B9NX59"/>
<protein>
    <submittedName>
        <fullName evidence="4">Serine-type D-Ala-D-Ala carboxypeptidase</fullName>
    </submittedName>
</protein>
<dbReference type="STRING" id="688.A6E04_01170"/>
<dbReference type="PANTHER" id="PTHR30023:SF0">
    <property type="entry name" value="PENICILLIN-SENSITIVE CARBOXYPEPTIDASE A"/>
    <property type="match status" value="1"/>
</dbReference>
<dbReference type="GO" id="GO:0000270">
    <property type="term" value="P:peptidoglycan metabolic process"/>
    <property type="evidence" value="ECO:0007669"/>
    <property type="project" value="TreeGrafter"/>
</dbReference>
<dbReference type="GO" id="GO:0006508">
    <property type="term" value="P:proteolysis"/>
    <property type="evidence" value="ECO:0007669"/>
    <property type="project" value="InterPro"/>
</dbReference>
<dbReference type="GO" id="GO:0004185">
    <property type="term" value="F:serine-type carboxypeptidase activity"/>
    <property type="evidence" value="ECO:0007669"/>
    <property type="project" value="InterPro"/>
</dbReference>
<dbReference type="EMBL" id="MAJU01000013">
    <property type="protein sequence ID" value="OCH20320.1"/>
    <property type="molecule type" value="Genomic_DNA"/>
</dbReference>
<evidence type="ECO:0000256" key="3">
    <source>
        <dbReference type="SAM" id="SignalP"/>
    </source>
</evidence>
<reference evidence="4 5" key="1">
    <citation type="submission" date="2016-06" db="EMBL/GenBank/DDBJ databases">
        <authorList>
            <person name="Kjaerup R.B."/>
            <person name="Dalgaard T.S."/>
            <person name="Juul-Madsen H.R."/>
        </authorList>
    </citation>
    <scope>NUCLEOTIDE SEQUENCE [LARGE SCALE GENOMIC DNA]</scope>
    <source>
        <strain evidence="4 5">1S159</strain>
    </source>
</reference>
<comment type="caution">
    <text evidence="4">The sequence shown here is derived from an EMBL/GenBank/DDBJ whole genome shotgun (WGS) entry which is preliminary data.</text>
</comment>
<dbReference type="InterPro" id="IPR012338">
    <property type="entry name" value="Beta-lactam/transpept-like"/>
</dbReference>
<proteinExistence type="inferred from homology"/>
<dbReference type="Gene3D" id="3.50.80.20">
    <property type="entry name" value="D-Ala-D-Ala carboxypeptidase C, peptidase S13"/>
    <property type="match status" value="1"/>
</dbReference>
<evidence type="ECO:0000256" key="2">
    <source>
        <dbReference type="ARBA" id="ARBA00022801"/>
    </source>
</evidence>
<dbReference type="Pfam" id="PF02113">
    <property type="entry name" value="Peptidase_S13"/>
    <property type="match status" value="1"/>
</dbReference>
<accession>A0A1B9NX59</accession>
<dbReference type="RefSeq" id="WP_065611643.1">
    <property type="nucleotide sequence ID" value="NZ_CAWMPN010000013.1"/>
</dbReference>
<gene>
    <name evidence="4" type="ORF">A6E04_01170</name>
</gene>
<dbReference type="OrthoDB" id="9802627at2"/>
<feature type="signal peptide" evidence="3">
    <location>
        <begin position="1"/>
        <end position="20"/>
    </location>
</feature>
<evidence type="ECO:0000313" key="4">
    <source>
        <dbReference type="EMBL" id="OCH20320.1"/>
    </source>
</evidence>
<feature type="chain" id="PRO_5008632289" evidence="3">
    <location>
        <begin position="21"/>
        <end position="470"/>
    </location>
</feature>